<name>A0A5B8LM01_9SPHN</name>
<evidence type="ECO:0000313" key="3">
    <source>
        <dbReference type="Proteomes" id="UP000315673"/>
    </source>
</evidence>
<dbReference type="KEGG" id="spai:FPZ24_10050"/>
<keyword evidence="2" id="KW-0808">Transferase</keyword>
<protein>
    <submittedName>
        <fullName evidence="2">Glycosyltransferase</fullName>
    </submittedName>
</protein>
<dbReference type="AlphaFoldDB" id="A0A5B8LM01"/>
<dbReference type="OrthoDB" id="9790710at2"/>
<dbReference type="PANTHER" id="PTHR12526">
    <property type="entry name" value="GLYCOSYLTRANSFERASE"/>
    <property type="match status" value="1"/>
</dbReference>
<feature type="domain" description="Glycosyl transferase family 1" evidence="1">
    <location>
        <begin position="185"/>
        <end position="337"/>
    </location>
</feature>
<dbReference type="PANTHER" id="PTHR12526:SF630">
    <property type="entry name" value="GLYCOSYLTRANSFERASE"/>
    <property type="match status" value="1"/>
</dbReference>
<sequence length="369" mass="39899">MHSSFDLGGKEARAVRLMNAFGPAARHTIVSGMPDALSARDAIAKGIAYEIAQNPPPLTGRPSVARFEAIAKYMRRFDLVLSYNWGGIDAVMAKRAFPKGTPPIIHHEDGFNADEAVRLKARRTVYRRLAFGAAYAVVVPSVTLEHLAKTVWKIGPPLLHRISNGIQTSLYARQPDSRAIPGFERKPGEIVVGALAGLREVKNLPALVRAVAGCPSKIRLVIVGEGPEREKILRTAANMGMTDQLVMPGFLPDPHRYVGLFDIMSLSSLSEQFPISIVEGMAAGLPIAATNAGDMLHMVSRENWPLIDEHRNEVGLRDVIQAAAANPAGRAAVGKANRAKAVAEYDEKTMIAAYRALYEKAVGRTGSLT</sequence>
<dbReference type="Pfam" id="PF00534">
    <property type="entry name" value="Glycos_transf_1"/>
    <property type="match status" value="1"/>
</dbReference>
<organism evidence="2 3">
    <name type="scientific">Sphingomonas panacisoli</name>
    <dbReference type="NCBI Taxonomy" id="1813879"/>
    <lineage>
        <taxon>Bacteria</taxon>
        <taxon>Pseudomonadati</taxon>
        <taxon>Pseudomonadota</taxon>
        <taxon>Alphaproteobacteria</taxon>
        <taxon>Sphingomonadales</taxon>
        <taxon>Sphingomonadaceae</taxon>
        <taxon>Sphingomonas</taxon>
    </lineage>
</organism>
<reference evidence="2 3" key="1">
    <citation type="submission" date="2019-07" db="EMBL/GenBank/DDBJ databases">
        <title>Full genome sequence of Sphingomonas sp. 4R-6-7(HKS19).</title>
        <authorList>
            <person name="Im W.-T."/>
        </authorList>
    </citation>
    <scope>NUCLEOTIDE SEQUENCE [LARGE SCALE GENOMIC DNA]</scope>
    <source>
        <strain evidence="2 3">HKS19</strain>
    </source>
</reference>
<dbReference type="Proteomes" id="UP000315673">
    <property type="component" value="Chromosome"/>
</dbReference>
<dbReference type="InterPro" id="IPR001296">
    <property type="entry name" value="Glyco_trans_1"/>
</dbReference>
<keyword evidence="3" id="KW-1185">Reference proteome</keyword>
<accession>A0A5B8LM01</accession>
<dbReference type="GO" id="GO:0016757">
    <property type="term" value="F:glycosyltransferase activity"/>
    <property type="evidence" value="ECO:0007669"/>
    <property type="project" value="InterPro"/>
</dbReference>
<dbReference type="Gene3D" id="3.40.50.2000">
    <property type="entry name" value="Glycogen Phosphorylase B"/>
    <property type="match status" value="2"/>
</dbReference>
<dbReference type="SUPFAM" id="SSF53756">
    <property type="entry name" value="UDP-Glycosyltransferase/glycogen phosphorylase"/>
    <property type="match status" value="1"/>
</dbReference>
<proteinExistence type="predicted"/>
<evidence type="ECO:0000313" key="2">
    <source>
        <dbReference type="EMBL" id="QDZ09133.1"/>
    </source>
</evidence>
<evidence type="ECO:0000259" key="1">
    <source>
        <dbReference type="Pfam" id="PF00534"/>
    </source>
</evidence>
<gene>
    <name evidence="2" type="ORF">FPZ24_10050</name>
</gene>
<dbReference type="EMBL" id="CP042306">
    <property type="protein sequence ID" value="QDZ09133.1"/>
    <property type="molecule type" value="Genomic_DNA"/>
</dbReference>